<name>A0A261G4T3_9BIFI</name>
<dbReference type="InterPro" id="IPR029039">
    <property type="entry name" value="Flavoprotein-like_sf"/>
</dbReference>
<dbReference type="Gene3D" id="3.40.50.360">
    <property type="match status" value="1"/>
</dbReference>
<evidence type="ECO:0000256" key="1">
    <source>
        <dbReference type="ARBA" id="ARBA00023002"/>
    </source>
</evidence>
<dbReference type="SUPFAM" id="SSF52218">
    <property type="entry name" value="Flavoproteins"/>
    <property type="match status" value="1"/>
</dbReference>
<evidence type="ECO:0000259" key="2">
    <source>
        <dbReference type="Pfam" id="PF02525"/>
    </source>
</evidence>
<gene>
    <name evidence="3" type="ORF">BHAP_0284</name>
</gene>
<protein>
    <submittedName>
        <fullName evidence="3">Flavodoxin-like fold</fullName>
    </submittedName>
</protein>
<dbReference type="InterPro" id="IPR003680">
    <property type="entry name" value="Flavodoxin_fold"/>
</dbReference>
<reference evidence="3 4" key="1">
    <citation type="journal article" date="2017" name="BMC Genomics">
        <title>Comparative genomic and phylogenomic analyses of the Bifidobacteriaceae family.</title>
        <authorList>
            <person name="Lugli G.A."/>
            <person name="Milani C."/>
            <person name="Turroni F."/>
            <person name="Duranti S."/>
            <person name="Mancabelli L."/>
            <person name="Mangifesta M."/>
            <person name="Ferrario C."/>
            <person name="Modesto M."/>
            <person name="Mattarelli P."/>
            <person name="Jiri K."/>
            <person name="van Sinderen D."/>
            <person name="Ventura M."/>
        </authorList>
    </citation>
    <scope>NUCLEOTIDE SEQUENCE [LARGE SCALE GENOMIC DNA]</scope>
    <source>
        <strain evidence="3 4">DSM 100202</strain>
    </source>
</reference>
<accession>A0A261G4T3</accession>
<comment type="caution">
    <text evidence="3">The sequence shown here is derived from an EMBL/GenBank/DDBJ whole genome shotgun (WGS) entry which is preliminary data.</text>
</comment>
<dbReference type="RefSeq" id="WP_094728886.1">
    <property type="nucleotide sequence ID" value="NZ_MWWY01000005.1"/>
</dbReference>
<dbReference type="Pfam" id="PF02525">
    <property type="entry name" value="Flavodoxin_2"/>
    <property type="match status" value="1"/>
</dbReference>
<dbReference type="PANTHER" id="PTHR47307">
    <property type="entry name" value="GLUTATHIONE-REGULATED POTASSIUM-EFFLUX SYSTEM ANCILLARY PROTEIN KEFG"/>
    <property type="match status" value="1"/>
</dbReference>
<dbReference type="OrthoDB" id="9798454at2"/>
<dbReference type="GO" id="GO:0003955">
    <property type="term" value="F:NAD(P)H dehydrogenase (quinone) activity"/>
    <property type="evidence" value="ECO:0007669"/>
    <property type="project" value="TreeGrafter"/>
</dbReference>
<dbReference type="AlphaFoldDB" id="A0A261G4T3"/>
<dbReference type="InterPro" id="IPR046980">
    <property type="entry name" value="KefG/KefF"/>
</dbReference>
<proteinExistence type="predicted"/>
<dbReference type="GO" id="GO:0010181">
    <property type="term" value="F:FMN binding"/>
    <property type="evidence" value="ECO:0007669"/>
    <property type="project" value="TreeGrafter"/>
</dbReference>
<feature type="domain" description="Flavodoxin-like fold" evidence="2">
    <location>
        <begin position="3"/>
        <end position="172"/>
    </location>
</feature>
<keyword evidence="4" id="KW-1185">Reference proteome</keyword>
<sequence>MAKKTLVLVFHPSLNEQSHVNAALAKAAGELDNVTVRDEYALYPDGNIDVKAEQEAIEAADRVVFQFPLWWFSSPALLKSWEDAVLEHGWAYGSEGHAFEGKEFAVAVSTGSPEANYQPDGTNKFTIDQVLVPFQGTANYISATWVKPFVTFGAFGISDDALAEAAKQYQELLAQ</sequence>
<evidence type="ECO:0000313" key="3">
    <source>
        <dbReference type="EMBL" id="OZG66422.1"/>
    </source>
</evidence>
<dbReference type="Proteomes" id="UP000216074">
    <property type="component" value="Unassembled WGS sequence"/>
</dbReference>
<keyword evidence="1" id="KW-0560">Oxidoreductase</keyword>
<dbReference type="EMBL" id="MWWY01000005">
    <property type="protein sequence ID" value="OZG66422.1"/>
    <property type="molecule type" value="Genomic_DNA"/>
</dbReference>
<organism evidence="3 4">
    <name type="scientific">Bifidobacterium hapali</name>
    <dbReference type="NCBI Taxonomy" id="1630172"/>
    <lineage>
        <taxon>Bacteria</taxon>
        <taxon>Bacillati</taxon>
        <taxon>Actinomycetota</taxon>
        <taxon>Actinomycetes</taxon>
        <taxon>Bifidobacteriales</taxon>
        <taxon>Bifidobacteriaceae</taxon>
        <taxon>Bifidobacterium</taxon>
    </lineage>
</organism>
<evidence type="ECO:0000313" key="4">
    <source>
        <dbReference type="Proteomes" id="UP000216074"/>
    </source>
</evidence>
<dbReference type="GO" id="GO:0009055">
    <property type="term" value="F:electron transfer activity"/>
    <property type="evidence" value="ECO:0007669"/>
    <property type="project" value="TreeGrafter"/>
</dbReference>
<dbReference type="PANTHER" id="PTHR47307:SF1">
    <property type="entry name" value="GLUTATHIONE-REGULATED POTASSIUM-EFFLUX SYSTEM ANCILLARY PROTEIN KEFG"/>
    <property type="match status" value="1"/>
</dbReference>